<protein>
    <submittedName>
        <fullName evidence="1">Uncharacterized protein</fullName>
    </submittedName>
</protein>
<dbReference type="Proteomes" id="UP000292052">
    <property type="component" value="Unassembled WGS sequence"/>
</dbReference>
<reference evidence="1 2" key="1">
    <citation type="submission" date="2017-03" db="EMBL/GenBank/DDBJ databases">
        <title>Genome of the blue death feigning beetle - Asbolus verrucosus.</title>
        <authorList>
            <person name="Rider S.D."/>
        </authorList>
    </citation>
    <scope>NUCLEOTIDE SEQUENCE [LARGE SCALE GENOMIC DNA]</scope>
    <source>
        <strain evidence="1">Butters</strain>
        <tissue evidence="1">Head and leg muscle</tissue>
    </source>
</reference>
<evidence type="ECO:0000313" key="1">
    <source>
        <dbReference type="EMBL" id="RZC34230.1"/>
    </source>
</evidence>
<proteinExistence type="predicted"/>
<dbReference type="EMBL" id="QDEB01081782">
    <property type="protein sequence ID" value="RZC34230.1"/>
    <property type="molecule type" value="Genomic_DNA"/>
</dbReference>
<accession>A0A482VNC7</accession>
<dbReference type="OrthoDB" id="6775530at2759"/>
<organism evidence="1 2">
    <name type="scientific">Asbolus verrucosus</name>
    <name type="common">Desert ironclad beetle</name>
    <dbReference type="NCBI Taxonomy" id="1661398"/>
    <lineage>
        <taxon>Eukaryota</taxon>
        <taxon>Metazoa</taxon>
        <taxon>Ecdysozoa</taxon>
        <taxon>Arthropoda</taxon>
        <taxon>Hexapoda</taxon>
        <taxon>Insecta</taxon>
        <taxon>Pterygota</taxon>
        <taxon>Neoptera</taxon>
        <taxon>Endopterygota</taxon>
        <taxon>Coleoptera</taxon>
        <taxon>Polyphaga</taxon>
        <taxon>Cucujiformia</taxon>
        <taxon>Tenebrionidae</taxon>
        <taxon>Pimeliinae</taxon>
        <taxon>Asbolus</taxon>
    </lineage>
</organism>
<comment type="caution">
    <text evidence="1">The sequence shown here is derived from an EMBL/GenBank/DDBJ whole genome shotgun (WGS) entry which is preliminary data.</text>
</comment>
<evidence type="ECO:0000313" key="2">
    <source>
        <dbReference type="Proteomes" id="UP000292052"/>
    </source>
</evidence>
<dbReference type="AlphaFoldDB" id="A0A482VNC7"/>
<feature type="non-terminal residue" evidence="1">
    <location>
        <position position="1"/>
    </location>
</feature>
<sequence>SSLFKYFIKILRPAYSGKIPGRKKLSTRLLNKCYEDCIAFVSNNVGEQTEFKQPDFEKSIVAKGGHKIKLPLDLLVFLSRIFQKLSGQSHFYETNCCSKINAFLLKQLGNVGIEKWDKSRD</sequence>
<keyword evidence="2" id="KW-1185">Reference proteome</keyword>
<name>A0A482VNC7_ASBVE</name>
<gene>
    <name evidence="1" type="ORF">BDFB_012976</name>
</gene>
<feature type="non-terminal residue" evidence="1">
    <location>
        <position position="121"/>
    </location>
</feature>